<accession>A0AC61RT92</accession>
<keyword evidence="2" id="KW-1185">Reference proteome</keyword>
<dbReference type="EMBL" id="SRYA01000037">
    <property type="protein sequence ID" value="TGY95004.1"/>
    <property type="molecule type" value="Genomic_DNA"/>
</dbReference>
<evidence type="ECO:0000313" key="2">
    <source>
        <dbReference type="Proteomes" id="UP000304953"/>
    </source>
</evidence>
<gene>
    <name evidence="1" type="ORF">E5329_17055</name>
</gene>
<protein>
    <submittedName>
        <fullName evidence="1">DUF262 domain-containing protein</fullName>
    </submittedName>
</protein>
<proteinExistence type="predicted"/>
<organism evidence="1 2">
    <name type="scientific">Petralouisia muris</name>
    <dbReference type="NCBI Taxonomy" id="3032872"/>
    <lineage>
        <taxon>Bacteria</taxon>
        <taxon>Bacillati</taxon>
        <taxon>Bacillota</taxon>
        <taxon>Clostridia</taxon>
        <taxon>Lachnospirales</taxon>
        <taxon>Lachnospiraceae</taxon>
        <taxon>Petralouisia</taxon>
    </lineage>
</organism>
<dbReference type="Proteomes" id="UP000304953">
    <property type="component" value="Unassembled WGS sequence"/>
</dbReference>
<evidence type="ECO:0000313" key="1">
    <source>
        <dbReference type="EMBL" id="TGY95004.1"/>
    </source>
</evidence>
<reference evidence="1" key="1">
    <citation type="submission" date="2019-04" db="EMBL/GenBank/DDBJ databases">
        <title>Microbes associate with the intestines of laboratory mice.</title>
        <authorList>
            <person name="Navarre W."/>
            <person name="Wong E."/>
            <person name="Huang K."/>
            <person name="Tropini C."/>
            <person name="Ng K."/>
            <person name="Yu B."/>
        </authorList>
    </citation>
    <scope>NUCLEOTIDE SEQUENCE</scope>
    <source>
        <strain evidence="1">NM01_1-7b</strain>
    </source>
</reference>
<comment type="caution">
    <text evidence="1">The sequence shown here is derived from an EMBL/GenBank/DDBJ whole genome shotgun (WGS) entry which is preliminary data.</text>
</comment>
<sequence>MRTRWKTCGHMKKSGYCYRWRQGKMAKVKRQTYTLNMYLEKMRDLDIRSDADVQRLSGQWNNAMTNELIVSVLNGDYIPPVILGQEENSQMWIIDGLQRSTAFIMFRYGNYKVTSSVEEPIISYRAKVRDADGEVKIDGAGDIVWEGREFDIRRKGFGQLPEELQKTFNEYQLDCIIHENYSMERISRLVRRFNFSKAMNVSQKAFTFVDRYARKIREILKRGFFIEAKYTKADRKNGSLERVIMESVMCMFHLDNWKKSSQIGAYLNENASMEEFDALEDCIARLENVVTEGLYSAFTAKNSFLWFALFHKFTKLGMDDRRFADFLCAFQNGLDEKEINGKAFDEIDQERSTKDKTVIMEKLDFLETLMLEYLGIPKPEPEIDLEDALGFVRENIDPFAAKEDIEQYAEVLDSLLEKSDCGEKLLKAENKLSLVGIVAYSFKNDIDLDDWIVDYCSRNDGYISGQKENYEHMKKDLQQFIKGADAAHTDAA</sequence>
<name>A0AC61RT92_9FIRM</name>